<protein>
    <submittedName>
        <fullName evidence="7">MFS general substrate transporter</fullName>
    </submittedName>
</protein>
<feature type="transmembrane region" description="Helical" evidence="6">
    <location>
        <begin position="461"/>
        <end position="479"/>
    </location>
</feature>
<keyword evidence="4 6" id="KW-0472">Membrane</keyword>
<accession>A0A6A5S7Y3</accession>
<feature type="compositionally biased region" description="Polar residues" evidence="5">
    <location>
        <begin position="1"/>
        <end position="24"/>
    </location>
</feature>
<feature type="transmembrane region" description="Helical" evidence="6">
    <location>
        <begin position="385"/>
        <end position="406"/>
    </location>
</feature>
<evidence type="ECO:0000256" key="1">
    <source>
        <dbReference type="ARBA" id="ARBA00004141"/>
    </source>
</evidence>
<evidence type="ECO:0000256" key="4">
    <source>
        <dbReference type="ARBA" id="ARBA00023136"/>
    </source>
</evidence>
<organism evidence="7 8">
    <name type="scientific">Clathrospora elynae</name>
    <dbReference type="NCBI Taxonomy" id="706981"/>
    <lineage>
        <taxon>Eukaryota</taxon>
        <taxon>Fungi</taxon>
        <taxon>Dikarya</taxon>
        <taxon>Ascomycota</taxon>
        <taxon>Pezizomycotina</taxon>
        <taxon>Dothideomycetes</taxon>
        <taxon>Pleosporomycetidae</taxon>
        <taxon>Pleosporales</taxon>
        <taxon>Diademaceae</taxon>
        <taxon>Clathrospora</taxon>
    </lineage>
</organism>
<feature type="transmembrane region" description="Helical" evidence="6">
    <location>
        <begin position="222"/>
        <end position="240"/>
    </location>
</feature>
<feature type="transmembrane region" description="Helical" evidence="6">
    <location>
        <begin position="54"/>
        <end position="80"/>
    </location>
</feature>
<keyword evidence="8" id="KW-1185">Reference proteome</keyword>
<feature type="region of interest" description="Disordered" evidence="5">
    <location>
        <begin position="1"/>
        <end position="45"/>
    </location>
</feature>
<feature type="transmembrane region" description="Helical" evidence="6">
    <location>
        <begin position="180"/>
        <end position="202"/>
    </location>
</feature>
<dbReference type="AlphaFoldDB" id="A0A6A5S7Y3"/>
<dbReference type="Proteomes" id="UP000800038">
    <property type="component" value="Unassembled WGS sequence"/>
</dbReference>
<evidence type="ECO:0000313" key="7">
    <source>
        <dbReference type="EMBL" id="KAF1936695.1"/>
    </source>
</evidence>
<evidence type="ECO:0000256" key="2">
    <source>
        <dbReference type="ARBA" id="ARBA00022692"/>
    </source>
</evidence>
<feature type="transmembrane region" description="Helical" evidence="6">
    <location>
        <begin position="147"/>
        <end position="168"/>
    </location>
</feature>
<dbReference type="GO" id="GO:0005886">
    <property type="term" value="C:plasma membrane"/>
    <property type="evidence" value="ECO:0007669"/>
    <property type="project" value="TreeGrafter"/>
</dbReference>
<dbReference type="PANTHER" id="PTHR23501">
    <property type="entry name" value="MAJOR FACILITATOR SUPERFAMILY"/>
    <property type="match status" value="1"/>
</dbReference>
<dbReference type="OrthoDB" id="10021397at2759"/>
<name>A0A6A5S7Y3_9PLEO</name>
<feature type="transmembrane region" description="Helical" evidence="6">
    <location>
        <begin position="289"/>
        <end position="314"/>
    </location>
</feature>
<dbReference type="PANTHER" id="PTHR23501:SF201">
    <property type="entry name" value="MFS AFLATOXIN EFFLUX PUMP"/>
    <property type="match status" value="1"/>
</dbReference>
<evidence type="ECO:0000256" key="5">
    <source>
        <dbReference type="SAM" id="MobiDB-lite"/>
    </source>
</evidence>
<proteinExistence type="predicted"/>
<evidence type="ECO:0000313" key="8">
    <source>
        <dbReference type="Proteomes" id="UP000800038"/>
    </source>
</evidence>
<dbReference type="EMBL" id="ML976175">
    <property type="protein sequence ID" value="KAF1936695.1"/>
    <property type="molecule type" value="Genomic_DNA"/>
</dbReference>
<evidence type="ECO:0000256" key="3">
    <source>
        <dbReference type="ARBA" id="ARBA00022989"/>
    </source>
</evidence>
<feature type="transmembrane region" description="Helical" evidence="6">
    <location>
        <begin position="354"/>
        <end position="373"/>
    </location>
</feature>
<dbReference type="Gene3D" id="1.20.1250.20">
    <property type="entry name" value="MFS general substrate transporter like domains"/>
    <property type="match status" value="1"/>
</dbReference>
<feature type="transmembrane region" description="Helical" evidence="6">
    <location>
        <begin position="326"/>
        <end position="348"/>
    </location>
</feature>
<dbReference type="GO" id="GO:0022857">
    <property type="term" value="F:transmembrane transporter activity"/>
    <property type="evidence" value="ECO:0007669"/>
    <property type="project" value="InterPro"/>
</dbReference>
<comment type="subcellular location">
    <subcellularLocation>
        <location evidence="1">Membrane</location>
        <topology evidence="1">Multi-pass membrane protein</topology>
    </subcellularLocation>
</comment>
<gene>
    <name evidence="7" type="ORF">EJ02DRAFT_427300</name>
</gene>
<evidence type="ECO:0000256" key="6">
    <source>
        <dbReference type="SAM" id="Phobius"/>
    </source>
</evidence>
<sequence>MGSPIISTSDPKGPQPSRNSISSRQTEKKTSSPPPPPNEQEDAEKNCNPKSLKFWLVIISVHLPFFLIALDRMIIATAIPAITNTFGSIEDIVWYVSSYMLTCAIFNPLFGKIYQLYDTKWTFLASIVVFEGGSALCGAAPTSVALIIGRAIAGIGAAGITTGPFLGGTFTDSSSLTWRWCFYINLPIGAFTFGVIFLFLNLSSATKEKLSLFAQLKPLDPVGLLFFIPSMVCFILSLQWGGITYPWSEPKVVALVVIFIVTFIAFVTVEFKMPDTAMAPTRVVLNRSVGGSMLFVFFMSGAMMNAIPYISIWFQAAQSQPAMQAGIHTIPMVLSVVLFGIISAVFTQKIGYKWIAYQVFYGIGLAIGAQSANMAAQTVLPRSDIALGISMMFFVQQLGGSVFLAVGQNIFLKKLVKQLSGIAGLDMTIIINTGATEQRNTVPANEIDTVISAYSHALTRVFFLSAAISVCMLFGSFMVEWRSIKKLDGQATKGVAADTEKGVEIEK</sequence>
<feature type="transmembrane region" description="Helical" evidence="6">
    <location>
        <begin position="92"/>
        <end position="110"/>
    </location>
</feature>
<keyword evidence="2 6" id="KW-0812">Transmembrane</keyword>
<dbReference type="SUPFAM" id="SSF103473">
    <property type="entry name" value="MFS general substrate transporter"/>
    <property type="match status" value="1"/>
</dbReference>
<dbReference type="InterPro" id="IPR011701">
    <property type="entry name" value="MFS"/>
</dbReference>
<feature type="transmembrane region" description="Helical" evidence="6">
    <location>
        <begin position="252"/>
        <end position="269"/>
    </location>
</feature>
<reference evidence="7" key="1">
    <citation type="journal article" date="2020" name="Stud. Mycol.">
        <title>101 Dothideomycetes genomes: a test case for predicting lifestyles and emergence of pathogens.</title>
        <authorList>
            <person name="Haridas S."/>
            <person name="Albert R."/>
            <person name="Binder M."/>
            <person name="Bloem J."/>
            <person name="Labutti K."/>
            <person name="Salamov A."/>
            <person name="Andreopoulos B."/>
            <person name="Baker S."/>
            <person name="Barry K."/>
            <person name="Bills G."/>
            <person name="Bluhm B."/>
            <person name="Cannon C."/>
            <person name="Castanera R."/>
            <person name="Culley D."/>
            <person name="Daum C."/>
            <person name="Ezra D."/>
            <person name="Gonzalez J."/>
            <person name="Henrissat B."/>
            <person name="Kuo A."/>
            <person name="Liang C."/>
            <person name="Lipzen A."/>
            <person name="Lutzoni F."/>
            <person name="Magnuson J."/>
            <person name="Mondo S."/>
            <person name="Nolan M."/>
            <person name="Ohm R."/>
            <person name="Pangilinan J."/>
            <person name="Park H.-J."/>
            <person name="Ramirez L."/>
            <person name="Alfaro M."/>
            <person name="Sun H."/>
            <person name="Tritt A."/>
            <person name="Yoshinaga Y."/>
            <person name="Zwiers L.-H."/>
            <person name="Turgeon B."/>
            <person name="Goodwin S."/>
            <person name="Spatafora J."/>
            <person name="Crous P."/>
            <person name="Grigoriev I."/>
        </authorList>
    </citation>
    <scope>NUCLEOTIDE SEQUENCE</scope>
    <source>
        <strain evidence="7">CBS 161.51</strain>
    </source>
</reference>
<dbReference type="InterPro" id="IPR036259">
    <property type="entry name" value="MFS_trans_sf"/>
</dbReference>
<keyword evidence="3 6" id="KW-1133">Transmembrane helix</keyword>
<dbReference type="Pfam" id="PF07690">
    <property type="entry name" value="MFS_1"/>
    <property type="match status" value="1"/>
</dbReference>